<sequence length="136" mass="14757">MNFRTIAISLSFFLFLSKVSDASEINMNPGKWQWTAVLNMPGMPIQLPPTSYTTCITRADFVPKESQLGKACENIELTTEGDKVSWNISCTKAAGVTRSHGSITYHGDSAEGVINIDVEGVQVSSKTIGKRLGPCD</sequence>
<dbReference type="AlphaFoldDB" id="A0A7Z0VHR3"/>
<comment type="caution">
    <text evidence="2">The sequence shown here is derived from an EMBL/GenBank/DDBJ whole genome shotgun (WGS) entry which is preliminary data.</text>
</comment>
<accession>A0A7Z0VHR3</accession>
<feature type="chain" id="PRO_5030849980" description="DUF3617 family protein" evidence="1">
    <location>
        <begin position="23"/>
        <end position="136"/>
    </location>
</feature>
<dbReference type="Pfam" id="PF12276">
    <property type="entry name" value="DUF3617"/>
    <property type="match status" value="1"/>
</dbReference>
<evidence type="ECO:0000256" key="1">
    <source>
        <dbReference type="SAM" id="SignalP"/>
    </source>
</evidence>
<proteinExistence type="predicted"/>
<reference evidence="2 3" key="1">
    <citation type="submission" date="2016-06" db="EMBL/GenBank/DDBJ databases">
        <title>Genome sequence of endosymbiont of Candidatus Endolucinida thiodiazotropha.</title>
        <authorList>
            <person name="Poehlein A."/>
            <person name="Koenig S."/>
            <person name="Heiden S.E."/>
            <person name="Thuermer A."/>
            <person name="Voget S."/>
            <person name="Daniel R."/>
            <person name="Markert S."/>
            <person name="Gros O."/>
            <person name="Schweder T."/>
        </authorList>
    </citation>
    <scope>NUCLEOTIDE SEQUENCE [LARGE SCALE GENOMIC DNA]</scope>
    <source>
        <strain evidence="2 3">COS</strain>
    </source>
</reference>
<dbReference type="InterPro" id="IPR022061">
    <property type="entry name" value="DUF3617"/>
</dbReference>
<dbReference type="OrthoDB" id="7056323at2"/>
<evidence type="ECO:0000313" key="3">
    <source>
        <dbReference type="Proteomes" id="UP000094769"/>
    </source>
</evidence>
<organism evidence="2 3">
    <name type="scientific">Candidatus Thiodiazotropha endolucinida</name>
    <dbReference type="NCBI Taxonomy" id="1655433"/>
    <lineage>
        <taxon>Bacteria</taxon>
        <taxon>Pseudomonadati</taxon>
        <taxon>Pseudomonadota</taxon>
        <taxon>Gammaproteobacteria</taxon>
        <taxon>Chromatiales</taxon>
        <taxon>Sedimenticolaceae</taxon>
        <taxon>Candidatus Thiodiazotropha</taxon>
    </lineage>
</organism>
<protein>
    <recommendedName>
        <fullName evidence="4">DUF3617 family protein</fullName>
    </recommendedName>
</protein>
<dbReference type="EMBL" id="MARB01000035">
    <property type="protein sequence ID" value="ODJ85803.1"/>
    <property type="molecule type" value="Genomic_DNA"/>
</dbReference>
<keyword evidence="1" id="KW-0732">Signal</keyword>
<name>A0A7Z0VHR3_9GAMM</name>
<feature type="signal peptide" evidence="1">
    <location>
        <begin position="1"/>
        <end position="22"/>
    </location>
</feature>
<gene>
    <name evidence="2" type="ORF">CODIS_39820</name>
</gene>
<evidence type="ECO:0008006" key="4">
    <source>
        <dbReference type="Google" id="ProtNLM"/>
    </source>
</evidence>
<evidence type="ECO:0000313" key="2">
    <source>
        <dbReference type="EMBL" id="ODJ85803.1"/>
    </source>
</evidence>
<dbReference type="Proteomes" id="UP000094769">
    <property type="component" value="Unassembled WGS sequence"/>
</dbReference>
<dbReference type="RefSeq" id="WP_069128295.1">
    <property type="nucleotide sequence ID" value="NZ_MARB01000035.1"/>
</dbReference>
<keyword evidence="3" id="KW-1185">Reference proteome</keyword>